<evidence type="ECO:0000313" key="2">
    <source>
        <dbReference type="EMBL" id="MBW61769.1"/>
    </source>
</evidence>
<accession>A0A2M4C935</accession>
<protein>
    <submittedName>
        <fullName evidence="2">Putative secreted protein</fullName>
    </submittedName>
</protein>
<feature type="chain" id="PRO_5014714410" evidence="1">
    <location>
        <begin position="18"/>
        <end position="99"/>
    </location>
</feature>
<organism evidence="2">
    <name type="scientific">Anopheles marajoara</name>
    <dbReference type="NCBI Taxonomy" id="58244"/>
    <lineage>
        <taxon>Eukaryota</taxon>
        <taxon>Metazoa</taxon>
        <taxon>Ecdysozoa</taxon>
        <taxon>Arthropoda</taxon>
        <taxon>Hexapoda</taxon>
        <taxon>Insecta</taxon>
        <taxon>Pterygota</taxon>
        <taxon>Neoptera</taxon>
        <taxon>Endopterygota</taxon>
        <taxon>Diptera</taxon>
        <taxon>Nematocera</taxon>
        <taxon>Culicoidea</taxon>
        <taxon>Culicidae</taxon>
        <taxon>Anophelinae</taxon>
        <taxon>Anopheles</taxon>
    </lineage>
</organism>
<dbReference type="AlphaFoldDB" id="A0A2M4C935"/>
<evidence type="ECO:0000256" key="1">
    <source>
        <dbReference type="SAM" id="SignalP"/>
    </source>
</evidence>
<proteinExistence type="predicted"/>
<sequence>MIVCLFVAFFFLNLVLHFPRGIGDSRVPVHRSAAEESLSLSPPSSRFSALTLANTHSHTLFFLQIFPSIVLQHIKDPLRKQDGEGGKGMHVVSCARTRT</sequence>
<keyword evidence="1" id="KW-0732">Signal</keyword>
<reference evidence="2" key="1">
    <citation type="submission" date="2018-01" db="EMBL/GenBank/DDBJ databases">
        <title>An insight into the sialome of Amazonian anophelines.</title>
        <authorList>
            <person name="Ribeiro J.M."/>
            <person name="Scarpassa V."/>
            <person name="Calvo E."/>
        </authorList>
    </citation>
    <scope>NUCLEOTIDE SEQUENCE</scope>
    <source>
        <tissue evidence="2">Salivary glands</tissue>
    </source>
</reference>
<name>A0A2M4C935_9DIPT</name>
<feature type="signal peptide" evidence="1">
    <location>
        <begin position="1"/>
        <end position="17"/>
    </location>
</feature>
<dbReference type="EMBL" id="GGFJ01012628">
    <property type="protein sequence ID" value="MBW61769.1"/>
    <property type="molecule type" value="Transcribed_RNA"/>
</dbReference>